<keyword evidence="2" id="KW-0547">Nucleotide-binding</keyword>
<organism evidence="6 7">
    <name type="scientific">Hyphobacterium lacteum</name>
    <dbReference type="NCBI Taxonomy" id="3116575"/>
    <lineage>
        <taxon>Bacteria</taxon>
        <taxon>Pseudomonadati</taxon>
        <taxon>Pseudomonadota</taxon>
        <taxon>Alphaproteobacteria</taxon>
        <taxon>Maricaulales</taxon>
        <taxon>Maricaulaceae</taxon>
        <taxon>Hyphobacterium</taxon>
    </lineage>
</organism>
<protein>
    <submittedName>
        <fullName evidence="6">Flagellar biosynthesis-like protein (FlhF)</fullName>
    </submittedName>
</protein>
<evidence type="ECO:0000256" key="3">
    <source>
        <dbReference type="ARBA" id="ARBA00023134"/>
    </source>
</evidence>
<keyword evidence="7" id="KW-1185">Reference proteome</keyword>
<dbReference type="InterPro" id="IPR003593">
    <property type="entry name" value="AAA+_ATPase"/>
</dbReference>
<feature type="domain" description="SRP54-type proteins GTP-binding" evidence="5">
    <location>
        <begin position="119"/>
        <end position="306"/>
    </location>
</feature>
<proteinExistence type="predicted"/>
<feature type="domain" description="AAA+ ATPase" evidence="4">
    <location>
        <begin position="118"/>
        <end position="261"/>
    </location>
</feature>
<accession>A0ABU7LQB2</accession>
<keyword evidence="3" id="KW-0342">GTP-binding</keyword>
<sequence>MASIRRELGEDAIIVATSDAPGGGVQVRAASDQPMGGDVMEAPRERAERIHSEIVRQRGDDADGIDRIIRALGFHRVPDSAIEALARFCEMQEDGPAAHLLAQGMESRYRFAPIEGQPGEVLLFAGAPGSGKTATLARVAARAAAHGVPALLIATDCERAGAEARITELAEKLCLPHALADDPRDAEALVQAAGDQLVLIDAPAANPFDLDDLDMTAAFAAAAEAEIIAVIEAGTSPDDAFEAASLMASIGACRTLITKADCARRKGAMLAAGEAGLAYAHLSASPYIGAGLAPATPLRFARTLLDLQDLPEDAMLEGDEA</sequence>
<dbReference type="Gene3D" id="3.40.50.300">
    <property type="entry name" value="P-loop containing nucleotide triphosphate hydrolases"/>
    <property type="match status" value="1"/>
</dbReference>
<dbReference type="InterPro" id="IPR027417">
    <property type="entry name" value="P-loop_NTPase"/>
</dbReference>
<comment type="caution">
    <text evidence="6">The sequence shown here is derived from an EMBL/GenBank/DDBJ whole genome shotgun (WGS) entry which is preliminary data.</text>
</comment>
<dbReference type="Proteomes" id="UP001354971">
    <property type="component" value="Unassembled WGS sequence"/>
</dbReference>
<evidence type="ECO:0000256" key="2">
    <source>
        <dbReference type="ARBA" id="ARBA00022741"/>
    </source>
</evidence>
<dbReference type="InterPro" id="IPR000897">
    <property type="entry name" value="SRP54_GTPase_dom"/>
</dbReference>
<gene>
    <name evidence="6" type="ORF">V0U79_06985</name>
</gene>
<comment type="subcellular location">
    <subcellularLocation>
        <location evidence="1">Cell inner membrane</location>
        <topology evidence="1">Peripheral membrane protein</topology>
        <orientation evidence="1">Cytoplasmic side</orientation>
    </subcellularLocation>
</comment>
<dbReference type="RefSeq" id="WP_330198765.1">
    <property type="nucleotide sequence ID" value="NZ_JAZDRP010000003.1"/>
</dbReference>
<dbReference type="SMART" id="SM00382">
    <property type="entry name" value="AAA"/>
    <property type="match status" value="1"/>
</dbReference>
<evidence type="ECO:0000313" key="7">
    <source>
        <dbReference type="Proteomes" id="UP001354971"/>
    </source>
</evidence>
<name>A0ABU7LQB2_9PROT</name>
<dbReference type="Pfam" id="PF00448">
    <property type="entry name" value="SRP54"/>
    <property type="match status" value="1"/>
</dbReference>
<evidence type="ECO:0000259" key="4">
    <source>
        <dbReference type="SMART" id="SM00382"/>
    </source>
</evidence>
<reference evidence="6 7" key="1">
    <citation type="submission" date="2024-01" db="EMBL/GenBank/DDBJ databases">
        <title>Hyphobacterium bacterium isolated from marine sediment.</title>
        <authorList>
            <person name="Zhao S."/>
        </authorList>
    </citation>
    <scope>NUCLEOTIDE SEQUENCE [LARGE SCALE GENOMIC DNA]</scope>
    <source>
        <strain evidence="7">HN65</strain>
    </source>
</reference>
<dbReference type="SUPFAM" id="SSF52540">
    <property type="entry name" value="P-loop containing nucleoside triphosphate hydrolases"/>
    <property type="match status" value="1"/>
</dbReference>
<dbReference type="SMART" id="SM00962">
    <property type="entry name" value="SRP54"/>
    <property type="match status" value="1"/>
</dbReference>
<evidence type="ECO:0000256" key="1">
    <source>
        <dbReference type="ARBA" id="ARBA00004515"/>
    </source>
</evidence>
<evidence type="ECO:0000313" key="6">
    <source>
        <dbReference type="EMBL" id="MEE2526106.1"/>
    </source>
</evidence>
<evidence type="ECO:0000259" key="5">
    <source>
        <dbReference type="SMART" id="SM00962"/>
    </source>
</evidence>
<dbReference type="EMBL" id="JAZDRP010000003">
    <property type="protein sequence ID" value="MEE2526106.1"/>
    <property type="molecule type" value="Genomic_DNA"/>
</dbReference>